<name>A0ACC1T0D7_9HYPO</name>
<dbReference type="EMBL" id="JANRMS010000012">
    <property type="protein sequence ID" value="KAJ3549890.1"/>
    <property type="molecule type" value="Genomic_DNA"/>
</dbReference>
<organism evidence="1 2">
    <name type="scientific">Fusarium decemcellulare</name>
    <dbReference type="NCBI Taxonomy" id="57161"/>
    <lineage>
        <taxon>Eukaryota</taxon>
        <taxon>Fungi</taxon>
        <taxon>Dikarya</taxon>
        <taxon>Ascomycota</taxon>
        <taxon>Pezizomycotina</taxon>
        <taxon>Sordariomycetes</taxon>
        <taxon>Hypocreomycetidae</taxon>
        <taxon>Hypocreales</taxon>
        <taxon>Nectriaceae</taxon>
        <taxon>Fusarium</taxon>
        <taxon>Fusarium decemcellulare species complex</taxon>
    </lineage>
</organism>
<gene>
    <name evidence="1" type="ORF">NM208_g265</name>
</gene>
<comment type="caution">
    <text evidence="1">The sequence shown here is derived from an EMBL/GenBank/DDBJ whole genome shotgun (WGS) entry which is preliminary data.</text>
</comment>
<dbReference type="Proteomes" id="UP001148629">
    <property type="component" value="Unassembled WGS sequence"/>
</dbReference>
<evidence type="ECO:0000313" key="1">
    <source>
        <dbReference type="EMBL" id="KAJ3549890.1"/>
    </source>
</evidence>
<sequence>MADSHATRPGRPRFQDTEEAPIDEDSSKRLRMRLAQRAYRARKENVLNSERARADKLSKALDDAMASFTRLHQGLLDSSRMGKLPDVLDHLNTAAAEMTAIANDTGKELDLTHLSTSSLPLTSRSPQPSSHKKSAIEPERTGPNGAENGIMTACSVTESIACPNFDLVAIYIHTNDPGPSPVSQRIFRACMERVISLLSRNQAETADLTIPMRLLGRQGLMFNVLHRLSRINLAVADCLYPLPFAASLPKMYRVVEGESKSVPRLPSPSVQRIQPGRTRTILYTSFAPLQGEWLEALDVEEYLEERGIFLRNSATHPAILTREKLDQASDTTIRDDRPQQSIVETGSDCLTNPEPPRRPKEPADYSIFGLPPPEGWISEKGEILTSDRGVVSIEASNRLFTDLGHQMASDPVPSQITIDLDKLVLLIANSAMCLGPVPGIRQAAVDESIRQSIISL</sequence>
<reference evidence="1" key="1">
    <citation type="submission" date="2022-08" db="EMBL/GenBank/DDBJ databases">
        <title>Genome Sequence of Fusarium decemcellulare.</title>
        <authorList>
            <person name="Buettner E."/>
        </authorList>
    </citation>
    <scope>NUCLEOTIDE SEQUENCE</scope>
    <source>
        <strain evidence="1">Babe19</strain>
    </source>
</reference>
<proteinExistence type="predicted"/>
<protein>
    <submittedName>
        <fullName evidence="1">Uncharacterized protein</fullName>
    </submittedName>
</protein>
<accession>A0ACC1T0D7</accession>
<keyword evidence="2" id="KW-1185">Reference proteome</keyword>
<evidence type="ECO:0000313" key="2">
    <source>
        <dbReference type="Proteomes" id="UP001148629"/>
    </source>
</evidence>